<dbReference type="PANTHER" id="PTHR33620:SF1">
    <property type="entry name" value="UREASE ACCESSORY PROTEIN F"/>
    <property type="match status" value="1"/>
</dbReference>
<keyword evidence="2 3" id="KW-0143">Chaperone</keyword>
<name>A0A2U8FQB0_9BURK</name>
<evidence type="ECO:0000256" key="1">
    <source>
        <dbReference type="ARBA" id="ARBA00022988"/>
    </source>
</evidence>
<protein>
    <recommendedName>
        <fullName evidence="3">Urease accessory protein UreF</fullName>
    </recommendedName>
</protein>
<organism evidence="4 5">
    <name type="scientific">Aquabacterium olei</name>
    <dbReference type="NCBI Taxonomy" id="1296669"/>
    <lineage>
        <taxon>Bacteria</taxon>
        <taxon>Pseudomonadati</taxon>
        <taxon>Pseudomonadota</taxon>
        <taxon>Betaproteobacteria</taxon>
        <taxon>Burkholderiales</taxon>
        <taxon>Aquabacterium</taxon>
    </lineage>
</organism>
<keyword evidence="1 3" id="KW-0996">Nickel insertion</keyword>
<sequence length="252" mass="27115">MPRVLSRPAPLSPGARLHLMWLASPALPVGGFSYSEGLEAAVDSGRVTGEADAAAWLRDQLHLAVARSDLAVVARAVPAWQRHDLARVHELNDWVLQTRETSELRLQTEQMGRSLVEWLRNRGGGAQADADDARLAQCAALPPAPTWPVAFALAVAQCLPAAAPGQDSDAALREALLSFTFGWAENMVQAAIKAVPLGQSAGQRILQALVDAIPDAIDHALTLPDSQRQAFTPMLAILSAQHETQYSRLFRS</sequence>
<dbReference type="AlphaFoldDB" id="A0A2U8FQB0"/>
<reference evidence="4 5" key="1">
    <citation type="submission" date="2018-05" db="EMBL/GenBank/DDBJ databases">
        <title>complete genome sequence of Aquabacterium olei NBRC 110486.</title>
        <authorList>
            <person name="Tang B."/>
            <person name="Chang J."/>
            <person name="Zhang L."/>
            <person name="Yang H."/>
        </authorList>
    </citation>
    <scope>NUCLEOTIDE SEQUENCE [LARGE SCALE GENOMIC DNA]</scope>
    <source>
        <strain evidence="4 5">NBRC 110486</strain>
    </source>
</reference>
<dbReference type="InterPro" id="IPR038277">
    <property type="entry name" value="UreF_sf"/>
</dbReference>
<dbReference type="GO" id="GO:0016151">
    <property type="term" value="F:nickel cation binding"/>
    <property type="evidence" value="ECO:0007669"/>
    <property type="project" value="UniProtKB-UniRule"/>
</dbReference>
<dbReference type="InterPro" id="IPR002639">
    <property type="entry name" value="UreF"/>
</dbReference>
<proteinExistence type="inferred from homology"/>
<dbReference type="OrthoDB" id="9798772at2"/>
<evidence type="ECO:0000256" key="2">
    <source>
        <dbReference type="ARBA" id="ARBA00023186"/>
    </source>
</evidence>
<gene>
    <name evidence="3" type="primary">ureF</name>
    <name evidence="4" type="ORF">DEH84_06200</name>
</gene>
<dbReference type="PANTHER" id="PTHR33620">
    <property type="entry name" value="UREASE ACCESSORY PROTEIN F"/>
    <property type="match status" value="1"/>
</dbReference>
<dbReference type="KEGG" id="aon:DEH84_06200"/>
<comment type="function">
    <text evidence="3">Required for maturation of urease via the functional incorporation of the urease nickel metallocenter.</text>
</comment>
<keyword evidence="5" id="KW-1185">Reference proteome</keyword>
<evidence type="ECO:0000313" key="5">
    <source>
        <dbReference type="Proteomes" id="UP000244892"/>
    </source>
</evidence>
<accession>A0A2U8FQB0</accession>
<evidence type="ECO:0000313" key="4">
    <source>
        <dbReference type="EMBL" id="AWI53067.1"/>
    </source>
</evidence>
<comment type="subcellular location">
    <subcellularLocation>
        <location evidence="3">Cytoplasm</location>
    </subcellularLocation>
</comment>
<comment type="similarity">
    <text evidence="3">Belongs to the UreF family.</text>
</comment>
<dbReference type="RefSeq" id="WP_109035741.1">
    <property type="nucleotide sequence ID" value="NZ_CP029210.1"/>
</dbReference>
<dbReference type="GO" id="GO:0005737">
    <property type="term" value="C:cytoplasm"/>
    <property type="evidence" value="ECO:0007669"/>
    <property type="project" value="UniProtKB-SubCell"/>
</dbReference>
<evidence type="ECO:0000256" key="3">
    <source>
        <dbReference type="HAMAP-Rule" id="MF_01385"/>
    </source>
</evidence>
<dbReference type="Gene3D" id="1.10.4190.10">
    <property type="entry name" value="Urease accessory protein UreF"/>
    <property type="match status" value="1"/>
</dbReference>
<keyword evidence="3" id="KW-0963">Cytoplasm</keyword>
<dbReference type="PIRSF" id="PIRSF009467">
    <property type="entry name" value="Ureas_acces_UreF"/>
    <property type="match status" value="1"/>
</dbReference>
<dbReference type="HAMAP" id="MF_01385">
    <property type="entry name" value="UreF"/>
    <property type="match status" value="1"/>
</dbReference>
<dbReference type="Proteomes" id="UP000244892">
    <property type="component" value="Chromosome"/>
</dbReference>
<comment type="subunit">
    <text evidence="3">UreD, UreF and UreG form a complex that acts as a GTP-hydrolysis-dependent molecular chaperone, activating the urease apoprotein by helping to assemble the nickel containing metallocenter of UreC. The UreE protein probably delivers the nickel.</text>
</comment>
<dbReference type="Pfam" id="PF01730">
    <property type="entry name" value="UreF"/>
    <property type="match status" value="1"/>
</dbReference>
<dbReference type="EMBL" id="CP029210">
    <property type="protein sequence ID" value="AWI53067.1"/>
    <property type="molecule type" value="Genomic_DNA"/>
</dbReference>